<organism evidence="2 3">
    <name type="scientific">Algoriphagus antarcticus</name>
    <dbReference type="NCBI Taxonomy" id="238540"/>
    <lineage>
        <taxon>Bacteria</taxon>
        <taxon>Pseudomonadati</taxon>
        <taxon>Bacteroidota</taxon>
        <taxon>Cytophagia</taxon>
        <taxon>Cytophagales</taxon>
        <taxon>Cyclobacteriaceae</taxon>
        <taxon>Algoriphagus</taxon>
    </lineage>
</organism>
<proteinExistence type="predicted"/>
<evidence type="ECO:0000313" key="2">
    <source>
        <dbReference type="EMBL" id="REG83417.1"/>
    </source>
</evidence>
<dbReference type="AlphaFoldDB" id="A0A3E0DNP2"/>
<accession>A0A3E0DNP2</accession>
<protein>
    <submittedName>
        <fullName evidence="2">Methyltransferase family protein</fullName>
    </submittedName>
</protein>
<dbReference type="RefSeq" id="WP_086542773.1">
    <property type="nucleotide sequence ID" value="NZ_MSSW01000053.1"/>
</dbReference>
<evidence type="ECO:0000259" key="1">
    <source>
        <dbReference type="Pfam" id="PF13649"/>
    </source>
</evidence>
<dbReference type="SUPFAM" id="SSF53335">
    <property type="entry name" value="S-adenosyl-L-methionine-dependent methyltransferases"/>
    <property type="match status" value="1"/>
</dbReference>
<dbReference type="EMBL" id="QUNF01000018">
    <property type="protein sequence ID" value="REG83417.1"/>
    <property type="molecule type" value="Genomic_DNA"/>
</dbReference>
<dbReference type="InterPro" id="IPR041698">
    <property type="entry name" value="Methyltransf_25"/>
</dbReference>
<dbReference type="CDD" id="cd02440">
    <property type="entry name" value="AdoMet_MTases"/>
    <property type="match status" value="1"/>
</dbReference>
<feature type="domain" description="Methyltransferase" evidence="1">
    <location>
        <begin position="50"/>
        <end position="144"/>
    </location>
</feature>
<dbReference type="OrthoDB" id="9788660at2"/>
<evidence type="ECO:0000313" key="3">
    <source>
        <dbReference type="Proteomes" id="UP000256405"/>
    </source>
</evidence>
<dbReference type="PANTHER" id="PTHR12843:SF5">
    <property type="entry name" value="EEF1A LYSINE METHYLTRANSFERASE 2"/>
    <property type="match status" value="1"/>
</dbReference>
<keyword evidence="2" id="KW-0808">Transferase</keyword>
<dbReference type="Proteomes" id="UP000256405">
    <property type="component" value="Unassembled WGS sequence"/>
</dbReference>
<dbReference type="InterPro" id="IPR029063">
    <property type="entry name" value="SAM-dependent_MTases_sf"/>
</dbReference>
<reference evidence="2 3" key="1">
    <citation type="submission" date="2018-08" db="EMBL/GenBank/DDBJ databases">
        <title>Genomic Encyclopedia of Archaeal and Bacterial Type Strains, Phase II (KMG-II): from individual species to whole genera.</title>
        <authorList>
            <person name="Goeker M."/>
        </authorList>
    </citation>
    <scope>NUCLEOTIDE SEQUENCE [LARGE SCALE GENOMIC DNA]</scope>
    <source>
        <strain evidence="2 3">DSM 15986</strain>
    </source>
</reference>
<keyword evidence="3" id="KW-1185">Reference proteome</keyword>
<dbReference type="GO" id="GO:0032259">
    <property type="term" value="P:methylation"/>
    <property type="evidence" value="ECO:0007669"/>
    <property type="project" value="UniProtKB-KW"/>
</dbReference>
<gene>
    <name evidence="2" type="ORF">C8N25_11862</name>
</gene>
<dbReference type="Gene3D" id="3.40.50.150">
    <property type="entry name" value="Vaccinia Virus protein VP39"/>
    <property type="match status" value="1"/>
</dbReference>
<name>A0A3E0DNP2_9BACT</name>
<keyword evidence="2" id="KW-0489">Methyltransferase</keyword>
<dbReference type="GO" id="GO:0008168">
    <property type="term" value="F:methyltransferase activity"/>
    <property type="evidence" value="ECO:0007669"/>
    <property type="project" value="UniProtKB-KW"/>
</dbReference>
<sequence>MKKLETLEIKQHWDQIYQTKNFEEVSWYQEKPETSLEFLQKFNVPKDAKIIDCGGGDSYLVDNLLDLGYQDITVLDISEKALERAKQRLGNRAKKIKWIVADVSSFQPPEKYDFWHDRAVFHFLKNDEVTKYLQIIKRNLNPGGHLVVGTFSENGPTKCSGIEIKQYSENTMSQVIEKYLRKIYCFTIDHLTPSNSIQNFVFCSFQNQLK</sequence>
<dbReference type="PANTHER" id="PTHR12843">
    <property type="entry name" value="PROTEIN-LYSINE N-METHYLTRANSFERASE METTL10"/>
    <property type="match status" value="1"/>
</dbReference>
<comment type="caution">
    <text evidence="2">The sequence shown here is derived from an EMBL/GenBank/DDBJ whole genome shotgun (WGS) entry which is preliminary data.</text>
</comment>
<dbReference type="Pfam" id="PF13649">
    <property type="entry name" value="Methyltransf_25"/>
    <property type="match status" value="1"/>
</dbReference>